<dbReference type="EMBL" id="KI925459">
    <property type="protein sequence ID" value="ETW80569.1"/>
    <property type="molecule type" value="Genomic_DNA"/>
</dbReference>
<dbReference type="RefSeq" id="XP_009547302.1">
    <property type="nucleotide sequence ID" value="XM_009549007.1"/>
</dbReference>
<dbReference type="Proteomes" id="UP000030671">
    <property type="component" value="Unassembled WGS sequence"/>
</dbReference>
<dbReference type="InterPro" id="IPR032675">
    <property type="entry name" value="LRR_dom_sf"/>
</dbReference>
<name>W4K494_HETIT</name>
<evidence type="ECO:0008006" key="3">
    <source>
        <dbReference type="Google" id="ProtNLM"/>
    </source>
</evidence>
<sequence>MDSLPYELLEIIVDELSLFHRSDLLRIRAVNKTFCALATPRVFACLHTTGTAKDAIAIWRVVRRTPLAECVKSFFFLAINVDTVRVLTGSMCFLEDWSQLYRLKYLAIAFYCLHRLTALESLKLAFYGCNAHDGPDTQSQVQRTILSTILRQPPLPRLKKLHIVNMAPFHDPMFDLPSFRNLFISLESLCIMTHHGRSPQRRFRDSFVKFWQHAIQRQVFNTLASHPQSLTQLILHSDIDVGIVTTIDFSQLYFPALRRVSLNGFLFNEETHVEEFIVGQRHTLRKLSVSNCNIAIHDPIHGPPRFWSQIYTRFADALEGLANGIHDTIFRNRYAELNLQSGYSYDVVALIRDEDEEALTMFNARIASTSKHVSLHTHRT</sequence>
<proteinExistence type="predicted"/>
<accession>W4K494</accession>
<dbReference type="KEGG" id="hir:HETIRDRAFT_418567"/>
<keyword evidence="2" id="KW-1185">Reference proteome</keyword>
<dbReference type="InParanoid" id="W4K494"/>
<organism evidence="1 2">
    <name type="scientific">Heterobasidion irregulare (strain TC 32-1)</name>
    <dbReference type="NCBI Taxonomy" id="747525"/>
    <lineage>
        <taxon>Eukaryota</taxon>
        <taxon>Fungi</taxon>
        <taxon>Dikarya</taxon>
        <taxon>Basidiomycota</taxon>
        <taxon>Agaricomycotina</taxon>
        <taxon>Agaricomycetes</taxon>
        <taxon>Russulales</taxon>
        <taxon>Bondarzewiaceae</taxon>
        <taxon>Heterobasidion</taxon>
        <taxon>Heterobasidion annosum species complex</taxon>
    </lineage>
</organism>
<dbReference type="OrthoDB" id="18786at2759"/>
<reference evidence="1 2" key="1">
    <citation type="journal article" date="2012" name="New Phytol.">
        <title>Insight into trade-off between wood decay and parasitism from the genome of a fungal forest pathogen.</title>
        <authorList>
            <person name="Olson A."/>
            <person name="Aerts A."/>
            <person name="Asiegbu F."/>
            <person name="Belbahri L."/>
            <person name="Bouzid O."/>
            <person name="Broberg A."/>
            <person name="Canback B."/>
            <person name="Coutinho P.M."/>
            <person name="Cullen D."/>
            <person name="Dalman K."/>
            <person name="Deflorio G."/>
            <person name="van Diepen L.T."/>
            <person name="Dunand C."/>
            <person name="Duplessis S."/>
            <person name="Durling M."/>
            <person name="Gonthier P."/>
            <person name="Grimwood J."/>
            <person name="Fossdal C.G."/>
            <person name="Hansson D."/>
            <person name="Henrissat B."/>
            <person name="Hietala A."/>
            <person name="Himmelstrand K."/>
            <person name="Hoffmeister D."/>
            <person name="Hogberg N."/>
            <person name="James T.Y."/>
            <person name="Karlsson M."/>
            <person name="Kohler A."/>
            <person name="Kues U."/>
            <person name="Lee Y.H."/>
            <person name="Lin Y.C."/>
            <person name="Lind M."/>
            <person name="Lindquist E."/>
            <person name="Lombard V."/>
            <person name="Lucas S."/>
            <person name="Lunden K."/>
            <person name="Morin E."/>
            <person name="Murat C."/>
            <person name="Park J."/>
            <person name="Raffaello T."/>
            <person name="Rouze P."/>
            <person name="Salamov A."/>
            <person name="Schmutz J."/>
            <person name="Solheim H."/>
            <person name="Stahlberg J."/>
            <person name="Velez H."/>
            <person name="de Vries R.P."/>
            <person name="Wiebenga A."/>
            <person name="Woodward S."/>
            <person name="Yakovlev I."/>
            <person name="Garbelotto M."/>
            <person name="Martin F."/>
            <person name="Grigoriev I.V."/>
            <person name="Stenlid J."/>
        </authorList>
    </citation>
    <scope>NUCLEOTIDE SEQUENCE [LARGE SCALE GENOMIC DNA]</scope>
    <source>
        <strain evidence="1 2">TC 32-1</strain>
    </source>
</reference>
<dbReference type="AlphaFoldDB" id="W4K494"/>
<dbReference type="PANTHER" id="PTHR42057:SF2">
    <property type="entry name" value="F-BOX DOMAIN PROTEIN (AFU_ORTHOLOGUE AFUA_4G00200)-RELATED"/>
    <property type="match status" value="1"/>
</dbReference>
<evidence type="ECO:0000313" key="1">
    <source>
        <dbReference type="EMBL" id="ETW80569.1"/>
    </source>
</evidence>
<gene>
    <name evidence="1" type="ORF">HETIRDRAFT_418567</name>
</gene>
<dbReference type="Gene3D" id="3.80.10.10">
    <property type="entry name" value="Ribonuclease Inhibitor"/>
    <property type="match status" value="1"/>
</dbReference>
<dbReference type="HOGENOM" id="CLU_052543_2_1_1"/>
<dbReference type="SUPFAM" id="SSF52047">
    <property type="entry name" value="RNI-like"/>
    <property type="match status" value="1"/>
</dbReference>
<dbReference type="GeneID" id="20673488"/>
<dbReference type="PANTHER" id="PTHR42057">
    <property type="entry name" value="F-BOX DOMAIN PROTEIN (AFU_ORTHOLOGUE AFUA_4G00200)"/>
    <property type="match status" value="1"/>
</dbReference>
<evidence type="ECO:0000313" key="2">
    <source>
        <dbReference type="Proteomes" id="UP000030671"/>
    </source>
</evidence>
<protein>
    <recommendedName>
        <fullName evidence="3">F-box domain-containing protein</fullName>
    </recommendedName>
</protein>
<dbReference type="eggNOG" id="ENOG502S8UP">
    <property type="taxonomic scope" value="Eukaryota"/>
</dbReference>